<dbReference type="InterPro" id="IPR036907">
    <property type="entry name" value="5'-Nucleotdase_C_sf"/>
</dbReference>
<accession>V6M634</accession>
<dbReference type="PANTHER" id="PTHR11575">
    <property type="entry name" value="5'-NUCLEOTIDASE-RELATED"/>
    <property type="match status" value="1"/>
</dbReference>
<name>V6M634_9EUKA</name>
<evidence type="ECO:0000259" key="1">
    <source>
        <dbReference type="Pfam" id="PF00149"/>
    </source>
</evidence>
<dbReference type="SUPFAM" id="SSF56300">
    <property type="entry name" value="Metallo-dependent phosphatases"/>
    <property type="match status" value="1"/>
</dbReference>
<evidence type="ECO:0000313" key="2">
    <source>
        <dbReference type="EMBL" id="EST48834.1"/>
    </source>
</evidence>
<dbReference type="Gene3D" id="3.90.780.10">
    <property type="entry name" value="5'-Nucleotidase, C-terminal domain"/>
    <property type="match status" value="1"/>
</dbReference>
<dbReference type="InterPro" id="IPR006179">
    <property type="entry name" value="5_nucleotidase/apyrase"/>
</dbReference>
<dbReference type="GO" id="GO:0016787">
    <property type="term" value="F:hydrolase activity"/>
    <property type="evidence" value="ECO:0007669"/>
    <property type="project" value="InterPro"/>
</dbReference>
<feature type="domain" description="Calcineurin-like phosphoesterase" evidence="1">
    <location>
        <begin position="54"/>
        <end position="275"/>
    </location>
</feature>
<dbReference type="GO" id="GO:0009166">
    <property type="term" value="P:nucleotide catabolic process"/>
    <property type="evidence" value="ECO:0007669"/>
    <property type="project" value="InterPro"/>
</dbReference>
<protein>
    <submittedName>
        <fullName evidence="2">Serine/threonine-protein phosphatase</fullName>
    </submittedName>
</protein>
<proteinExistence type="predicted"/>
<dbReference type="Pfam" id="PF00149">
    <property type="entry name" value="Metallophos"/>
    <property type="match status" value="1"/>
</dbReference>
<dbReference type="InterPro" id="IPR029052">
    <property type="entry name" value="Metallo-depent_PP-like"/>
</dbReference>
<dbReference type="SUPFAM" id="SSF55816">
    <property type="entry name" value="5'-nucleotidase (syn. UDP-sugar hydrolase), C-terminal domain"/>
    <property type="match status" value="1"/>
</dbReference>
<dbReference type="InterPro" id="IPR004843">
    <property type="entry name" value="Calcineurin-like_PHP"/>
</dbReference>
<sequence length="565" mass="65740">MFLLYFLGFEEPENLQQLNVRIKKPKKDVAYYGRLVIRQGFHFLKVMGCDTQSLRIIHSSDTHGWLWGDPHIPQINAGFAGILAFMRQQRILNPETFVFDSGDFIMGNGLSDADTDVPIGQFVYQMWDKALKADHYYDAITLGNHDLMLEDSLKYLLFKSDVATSSTTTNEWYKNEDKNPGERWRIIKNGNLTTLVAGFMYNFNSQDPLVVKDFKAVFDQDQKFKTLLQNEKPDFITILIHAGYHQHPENAYFMYQGIRQYTDCPVLVLGGHEHQTAYDYKISTALINGRLKWYHREVNTKWEGIFTDTYDKNFVYAETKNYFRALSLIDIQFESQKSPNGSKIIKSVKFTEQITNLDELAKLSNKQTKTFLNPFEQQLNSTIQAEVKRLDLLTVIGKAPMNYIMLNPNYLTDQSSIWNLWFTQMVPMILYPSGKLTNKTVHFLGTSFFPSDIVKGDVLKNDYYLTIPYTQEFFVIYRDVKAADLKLCFSQMNKKSAIEGFMKYFDLPVIITIEDSEILDVVCTDYDGTRLNAKFKEHSMEYTHESFGSLSPFDIYKQYVLQYFQ</sequence>
<dbReference type="VEuPathDB" id="GiardiaDB:SS50377_27851"/>
<dbReference type="PANTHER" id="PTHR11575:SF22">
    <property type="entry name" value="ADL392WP"/>
    <property type="match status" value="1"/>
</dbReference>
<dbReference type="EMBL" id="KI545975">
    <property type="protein sequence ID" value="EST48834.1"/>
    <property type="molecule type" value="Genomic_DNA"/>
</dbReference>
<gene>
    <name evidence="2" type="ORF">SS50377_10930</name>
</gene>
<reference evidence="2" key="1">
    <citation type="journal article" date="2014" name="PLoS Genet.">
        <title>The Genome of Spironucleus salmonicida Highlights a Fish Pathogen Adapted to Fluctuating Environments.</title>
        <authorList>
            <person name="Xu F."/>
            <person name="Jerlstrom-Hultqvist J."/>
            <person name="Einarsson E."/>
            <person name="Astvaldsson A."/>
            <person name="Svard S.G."/>
            <person name="Andersson J.O."/>
        </authorList>
    </citation>
    <scope>NUCLEOTIDE SEQUENCE</scope>
</reference>
<dbReference type="Gene3D" id="3.60.21.10">
    <property type="match status" value="1"/>
</dbReference>
<dbReference type="GO" id="GO:0005829">
    <property type="term" value="C:cytosol"/>
    <property type="evidence" value="ECO:0007669"/>
    <property type="project" value="TreeGrafter"/>
</dbReference>
<dbReference type="AlphaFoldDB" id="V6M634"/>
<organism evidence="2">
    <name type="scientific">Spironucleus salmonicida</name>
    <dbReference type="NCBI Taxonomy" id="348837"/>
    <lineage>
        <taxon>Eukaryota</taxon>
        <taxon>Metamonada</taxon>
        <taxon>Diplomonadida</taxon>
        <taxon>Hexamitidae</taxon>
        <taxon>Hexamitinae</taxon>
        <taxon>Spironucleus</taxon>
    </lineage>
</organism>